<dbReference type="EMBL" id="HF679133">
    <property type="protein sequence ID" value="CCU55918.1"/>
    <property type="molecule type" value="Genomic_DNA"/>
</dbReference>
<gene>
    <name evidence="1" type="ORF">CHREV_016</name>
</gene>
<name>A0ABM9QK53_9POXV</name>
<dbReference type="Proteomes" id="UP000792374">
    <property type="component" value="Genome"/>
</dbReference>
<sequence>MIILIIILIILICILFYLSVIDNLIKNNYLLKPIHMNLIKNQIITYNTDREISHASTCFKYIVILSNKKLKDYTILKNILDNVDENININDRWSKQIYIPWEISISLFLLENMKDIDIMKKLFEFFLIWSPNPFYVGNTNVREQIINIYSKCVSYIIMFKLNNKYSLNLNINEEIYNECLDFYMTDLEIISCKTLSDIPGYYSDGSYTSGSPMIPAAIFEGLIILDNLLLMSFVLKIDINVNLLNSILFMIEREINYYGCFIDTLRREFTRSSMRLQITQIIFQIGACLPIDIIHLVNTKILLKYPNLYNITSYLPSNVYPTLLNNVPYVKDNIKNFNVLTVNGSIKCIMNGFGINTSNYTSFCYVNNQLGYAEDLRVTTQFNRCCIQVTDPESFEYYFLSNNRPNGIIYNIQNILINDIMITPYGRDHAILGYNLNESEIFSAKGFTFENGRLQSYEILSDNNIISVNHLTLNSYNNIDNIKFIIFRWALTNYSLSENNTLLKISNFTIYTNQPIQIIHFNNYLIFYINIPISLDIIIPFSINRDLSSIIIRPDPNTICTGLFKIKERRENIYQQNYEIIPTDFDLYGTHYFELLHPIKKGFILYGPWPNVATTINNKDVTVLYNGVRYIDL</sequence>
<organism evidence="1 2">
    <name type="scientific">Choristoneura rosaceana entomopoxvirus 'L'</name>
    <dbReference type="NCBI Taxonomy" id="1293539"/>
    <lineage>
        <taxon>Viruses</taxon>
        <taxon>Varidnaviria</taxon>
        <taxon>Bamfordvirae</taxon>
        <taxon>Nucleocytoviricota</taxon>
        <taxon>Pokkesviricetes</taxon>
        <taxon>Chitovirales</taxon>
        <taxon>Poxviridae</taxon>
        <taxon>Entomopoxvirinae</taxon>
        <taxon>Betaentomopoxvirus</taxon>
        <taxon>Betaentomopoxvirus crosaceana</taxon>
        <taxon>Choristoneura rosaceana entomopoxvirus</taxon>
    </lineage>
</organism>
<keyword evidence="2" id="KW-1185">Reference proteome</keyword>
<reference evidence="1" key="1">
    <citation type="journal article" date="2013" name="J. Virol.">
        <title>New Insights into the Evolution of Entomopoxvirinae from the Complete Genome Sequences of Four Entomopoxviruses Infecting Adoxophyes honmai, Choristoneura biennis, Choristoneura rosaceana, and Mythimna separata.</title>
        <authorList>
            <person name="Theze J."/>
            <person name="Takatsuka J."/>
            <person name="Li Z."/>
            <person name="Gallais J."/>
            <person name="Doucet D."/>
            <person name="Arif B."/>
            <person name="Nakai M."/>
            <person name="Herniou E.A."/>
        </authorList>
    </citation>
    <scope>NUCLEOTIDE SEQUENCE</scope>
</reference>
<evidence type="ECO:0000313" key="2">
    <source>
        <dbReference type="Proteomes" id="UP000792374"/>
    </source>
</evidence>
<accession>A0ABM9QK53</accession>
<protein>
    <submittedName>
        <fullName evidence="1">Uncharacterized protein</fullName>
    </submittedName>
</protein>
<dbReference type="GeneID" id="15613341"/>
<evidence type="ECO:0000313" key="1">
    <source>
        <dbReference type="EMBL" id="CCU55918.1"/>
    </source>
</evidence>
<dbReference type="RefSeq" id="YP_008004420.1">
    <property type="nucleotide sequence ID" value="NC_021249.1"/>
</dbReference>
<proteinExistence type="predicted"/>